<feature type="transmembrane region" description="Helical" evidence="6">
    <location>
        <begin position="274"/>
        <end position="296"/>
    </location>
</feature>
<evidence type="ECO:0000313" key="8">
    <source>
        <dbReference type="Proteomes" id="UP000027997"/>
    </source>
</evidence>
<feature type="transmembrane region" description="Helical" evidence="6">
    <location>
        <begin position="308"/>
        <end position="337"/>
    </location>
</feature>
<feature type="transmembrane region" description="Helical" evidence="6">
    <location>
        <begin position="12"/>
        <end position="38"/>
    </location>
</feature>
<dbReference type="InterPro" id="IPR002549">
    <property type="entry name" value="AI-2E-like"/>
</dbReference>
<evidence type="ECO:0000256" key="6">
    <source>
        <dbReference type="SAM" id="Phobius"/>
    </source>
</evidence>
<dbReference type="Proteomes" id="UP000027997">
    <property type="component" value="Unassembled WGS sequence"/>
</dbReference>
<dbReference type="GO" id="GO:0055085">
    <property type="term" value="P:transmembrane transport"/>
    <property type="evidence" value="ECO:0007669"/>
    <property type="project" value="TreeGrafter"/>
</dbReference>
<dbReference type="GO" id="GO:0005886">
    <property type="term" value="C:plasma membrane"/>
    <property type="evidence" value="ECO:0007669"/>
    <property type="project" value="UniProtKB-SubCell"/>
</dbReference>
<keyword evidence="4 6" id="KW-1133">Transmembrane helix</keyword>
<reference evidence="7 8" key="1">
    <citation type="submission" date="2014-06" db="EMBL/GenBank/DDBJ databases">
        <title>Whole Genome Sequences of Three Symbiotic Endozoicomonas Bacteria.</title>
        <authorList>
            <person name="Neave M.J."/>
            <person name="Apprill A."/>
            <person name="Voolstra C.R."/>
        </authorList>
    </citation>
    <scope>NUCLEOTIDE SEQUENCE [LARGE SCALE GENOMIC DNA]</scope>
    <source>
        <strain evidence="7 8">DSM 22380</strain>
    </source>
</reference>
<dbReference type="PANTHER" id="PTHR21716:SF64">
    <property type="entry name" value="AI-2 TRANSPORT PROTEIN TQSA"/>
    <property type="match status" value="1"/>
</dbReference>
<feature type="transmembrane region" description="Helical" evidence="6">
    <location>
        <begin position="151"/>
        <end position="171"/>
    </location>
</feature>
<keyword evidence="5 6" id="KW-0472">Membrane</keyword>
<evidence type="ECO:0000256" key="5">
    <source>
        <dbReference type="ARBA" id="ARBA00023136"/>
    </source>
</evidence>
<evidence type="ECO:0000256" key="4">
    <source>
        <dbReference type="ARBA" id="ARBA00022989"/>
    </source>
</evidence>
<keyword evidence="3 6" id="KW-0812">Transmembrane</keyword>
<evidence type="ECO:0000256" key="3">
    <source>
        <dbReference type="ARBA" id="ARBA00022692"/>
    </source>
</evidence>
<comment type="similarity">
    <text evidence="2">Belongs to the autoinducer-2 exporter (AI-2E) (TC 2.A.86) family.</text>
</comment>
<feature type="transmembrane region" description="Helical" evidence="6">
    <location>
        <begin position="215"/>
        <end position="240"/>
    </location>
</feature>
<dbReference type="AlphaFoldDB" id="A0A081KE94"/>
<dbReference type="eggNOG" id="COG0628">
    <property type="taxonomic scope" value="Bacteria"/>
</dbReference>
<feature type="transmembrane region" description="Helical" evidence="6">
    <location>
        <begin position="246"/>
        <end position="267"/>
    </location>
</feature>
<gene>
    <name evidence="7" type="ORF">GV64_18595</name>
</gene>
<keyword evidence="8" id="KW-1185">Reference proteome</keyword>
<dbReference type="EMBL" id="JOJP01000001">
    <property type="protein sequence ID" value="KEI72470.1"/>
    <property type="molecule type" value="Genomic_DNA"/>
</dbReference>
<dbReference type="STRING" id="305900.GV64_18595"/>
<dbReference type="Pfam" id="PF01594">
    <property type="entry name" value="AI-2E_transport"/>
    <property type="match status" value="1"/>
</dbReference>
<protein>
    <submittedName>
        <fullName evidence="7">Membrane protein</fullName>
    </submittedName>
</protein>
<name>A0A081KE94_9GAMM</name>
<evidence type="ECO:0000256" key="2">
    <source>
        <dbReference type="ARBA" id="ARBA00009773"/>
    </source>
</evidence>
<feature type="transmembrane region" description="Helical" evidence="6">
    <location>
        <begin position="58"/>
        <end position="79"/>
    </location>
</feature>
<dbReference type="RefSeq" id="WP_020584817.1">
    <property type="nucleotide sequence ID" value="NZ_JOJP01000001.1"/>
</dbReference>
<sequence length="359" mass="39112">MNLTLHQRYMTAVVALVLFLVVHFLGPVLTPFVVSMVLAYLGDPLADWLESKGLSRTLSVVCVFLLIFGVIITALLVVIPTLAHQVKTVIHLLPVWEAWIETNVLPYIQKYIEIDASLFDFGEISKRLAGQWQKAGGLLASFGISVSRSSIALIGFVANLFLIPVVTFYLLRDWDKMVGNLKMMLPRNVEPVAVALVNECDEVLGAFLKGQLMVMLALGVIYSLGLTMIGLQFAILIGMLAGLASIIPYMGFVLGFAAAIVVAFFQFDGYMGMSLVVVVFMVGQALEGWVLTPLLVGDKIGLHPVAVIFALMAGGQLFGFVGMLIALPMAAIIMVLLRHLHRNYKASDLYHAGAAEEKD</sequence>
<evidence type="ECO:0000256" key="1">
    <source>
        <dbReference type="ARBA" id="ARBA00004141"/>
    </source>
</evidence>
<evidence type="ECO:0000313" key="7">
    <source>
        <dbReference type="EMBL" id="KEI72470.1"/>
    </source>
</evidence>
<proteinExistence type="inferred from homology"/>
<organism evidence="7 8">
    <name type="scientific">Endozoicomonas elysicola</name>
    <dbReference type="NCBI Taxonomy" id="305900"/>
    <lineage>
        <taxon>Bacteria</taxon>
        <taxon>Pseudomonadati</taxon>
        <taxon>Pseudomonadota</taxon>
        <taxon>Gammaproteobacteria</taxon>
        <taxon>Oceanospirillales</taxon>
        <taxon>Endozoicomonadaceae</taxon>
        <taxon>Endozoicomonas</taxon>
    </lineage>
</organism>
<comment type="caution">
    <text evidence="7">The sequence shown here is derived from an EMBL/GenBank/DDBJ whole genome shotgun (WGS) entry which is preliminary data.</text>
</comment>
<accession>A0A081KE94</accession>
<dbReference type="PANTHER" id="PTHR21716">
    <property type="entry name" value="TRANSMEMBRANE PROTEIN"/>
    <property type="match status" value="1"/>
</dbReference>
<comment type="subcellular location">
    <subcellularLocation>
        <location evidence="1">Membrane</location>
        <topology evidence="1">Multi-pass membrane protein</topology>
    </subcellularLocation>
</comment>